<sequence>MQQFTFNKYFAKKSFLKLFGGEIRIYNENKNNLLFFVKQKAFKLKEDITVYADETKTKELLKIKARSVIDFSAIYDVVDVSSNERIGSLRRKGFKSILKDSWEILDPRDQVIGSIDEDSMLKAMLRRFLTNLIPQTFFITVNKNQVGVLKQTFNPFVPQFNIDFSADTAKILDRRMGIAIVILLQIIEGRQE</sequence>
<organism evidence="2 3">
    <name type="scientific">Leptospira soteropolitanensis</name>
    <dbReference type="NCBI Taxonomy" id="2950025"/>
    <lineage>
        <taxon>Bacteria</taxon>
        <taxon>Pseudomonadati</taxon>
        <taxon>Spirochaetota</taxon>
        <taxon>Spirochaetia</taxon>
        <taxon>Leptospirales</taxon>
        <taxon>Leptospiraceae</taxon>
        <taxon>Leptospira</taxon>
    </lineage>
</organism>
<dbReference type="Proteomes" id="UP001208912">
    <property type="component" value="Unassembled WGS sequence"/>
</dbReference>
<protein>
    <submittedName>
        <fullName evidence="2">Uncharacterized protein</fullName>
    </submittedName>
</protein>
<gene>
    <name evidence="1" type="ORF">ND861_03280</name>
    <name evidence="2" type="ORF">ND862_03280</name>
</gene>
<evidence type="ECO:0000313" key="3">
    <source>
        <dbReference type="Proteomes" id="UP001208540"/>
    </source>
</evidence>
<dbReference type="EMBL" id="JAMQPM010000001">
    <property type="protein sequence ID" value="MCW7525356.1"/>
    <property type="molecule type" value="Genomic_DNA"/>
</dbReference>
<comment type="caution">
    <text evidence="2">The sequence shown here is derived from an EMBL/GenBank/DDBJ whole genome shotgun (WGS) entry which is preliminary data.</text>
</comment>
<proteinExistence type="predicted"/>
<reference evidence="2 4" key="1">
    <citation type="submission" date="2022-06" db="EMBL/GenBank/DDBJ databases">
        <title>Leptospira isolates from biofilms formed at urban environments.</title>
        <authorList>
            <person name="Ribeiro P.S."/>
            <person name="Sousa T."/>
            <person name="Carvalho N."/>
            <person name="Aburjaile F."/>
            <person name="Neves F."/>
            <person name="Oliveira D."/>
            <person name="Blanco L."/>
            <person name="Lima J."/>
            <person name="Costa F."/>
            <person name="Brenig B."/>
            <person name="Soares S."/>
            <person name="Ramos R."/>
            <person name="Goes-Neto A."/>
            <person name="Matiuzzi M."/>
            <person name="Azevedo V."/>
            <person name="Ristow P."/>
        </authorList>
    </citation>
    <scope>NUCLEOTIDE SEQUENCE</scope>
    <source>
        <strain evidence="1 4">VSF19</strain>
        <strain evidence="2">VSF20</strain>
    </source>
</reference>
<dbReference type="InterPro" id="IPR007612">
    <property type="entry name" value="LOR"/>
</dbReference>
<evidence type="ECO:0000313" key="2">
    <source>
        <dbReference type="EMBL" id="MCW7529223.1"/>
    </source>
</evidence>
<dbReference type="Pfam" id="PF04525">
    <property type="entry name" value="LOR"/>
    <property type="match status" value="1"/>
</dbReference>
<dbReference type="AlphaFoldDB" id="A0AAW5VI55"/>
<evidence type="ECO:0000313" key="4">
    <source>
        <dbReference type="Proteomes" id="UP001208912"/>
    </source>
</evidence>
<keyword evidence="4" id="KW-1185">Reference proteome</keyword>
<dbReference type="Proteomes" id="UP001208540">
    <property type="component" value="Unassembled WGS sequence"/>
</dbReference>
<evidence type="ECO:0000313" key="1">
    <source>
        <dbReference type="EMBL" id="MCW7525356.1"/>
    </source>
</evidence>
<dbReference type="RefSeq" id="WP_265350689.1">
    <property type="nucleotide sequence ID" value="NZ_JAMQPL010000001.1"/>
</dbReference>
<dbReference type="EMBL" id="JAMQPL010000001">
    <property type="protein sequence ID" value="MCW7529223.1"/>
    <property type="molecule type" value="Genomic_DNA"/>
</dbReference>
<accession>A0AAW5VI55</accession>
<name>A0AAW5VI55_9LEPT</name>